<evidence type="ECO:0000313" key="6">
    <source>
        <dbReference type="Proteomes" id="UP001162156"/>
    </source>
</evidence>
<dbReference type="InterPro" id="IPR004210">
    <property type="entry name" value="BESS_motif"/>
</dbReference>
<comment type="subcellular location">
    <subcellularLocation>
        <location evidence="1">Nucleus</location>
    </subcellularLocation>
</comment>
<accession>A0AAV8WZC4</accession>
<sequence>MGGRKKMKPNVVPHIFDYQPDRKRAFSQPPRSAALKRAKRRIVDDVVASTSTLSAEDLGNIQIDQSSIQSCTKMYSGPKQQALDWSFIQDEVLIDFVKTHECLYNVQAKEYRKTKLKQSLWHEIGGILNKTDIDCSKRWAYVRDYYIRRRGKPSTGSCGEAAKKRSEQLSFLDSLSSNKKSSSTISNIDDTENAEFVENSIDVLSRKDAGVGENLREQMVKEEVWIDEESHLSNENDTIDNISRVETETADILEAKYSDKRLKLKQIVERQEDSPIAPQKQDENDLFFAAMAKIVQKLPEIQQAEIRLQVGTLVGNAEIQYLSRAIENHRPPSTSSCTTSSATFEDYPCEGVFVPSAPSATAVVLKNEPNNSSCTTNLF</sequence>
<dbReference type="PANTHER" id="PTHR12243">
    <property type="entry name" value="MADF DOMAIN TRANSCRIPTION FACTOR"/>
    <property type="match status" value="1"/>
</dbReference>
<dbReference type="InterPro" id="IPR001005">
    <property type="entry name" value="SANT/Myb"/>
</dbReference>
<dbReference type="PROSITE" id="PS51029">
    <property type="entry name" value="MADF"/>
    <property type="match status" value="1"/>
</dbReference>
<evidence type="ECO:0000259" key="3">
    <source>
        <dbReference type="PROSITE" id="PS51029"/>
    </source>
</evidence>
<evidence type="ECO:0000259" key="2">
    <source>
        <dbReference type="PROSITE" id="PS50090"/>
    </source>
</evidence>
<dbReference type="Proteomes" id="UP001162156">
    <property type="component" value="Unassembled WGS sequence"/>
</dbReference>
<feature type="domain" description="Myb-like" evidence="2">
    <location>
        <begin position="77"/>
        <end position="143"/>
    </location>
</feature>
<reference evidence="5" key="1">
    <citation type="journal article" date="2023" name="Insect Mol. Biol.">
        <title>Genome sequencing provides insights into the evolution of gene families encoding plant cell wall-degrading enzymes in longhorned beetles.</title>
        <authorList>
            <person name="Shin N.R."/>
            <person name="Okamura Y."/>
            <person name="Kirsch R."/>
            <person name="Pauchet Y."/>
        </authorList>
    </citation>
    <scope>NUCLEOTIDE SEQUENCE</scope>
    <source>
        <strain evidence="5">RBIC_L_NR</strain>
    </source>
</reference>
<dbReference type="PROSITE" id="PS50090">
    <property type="entry name" value="MYB_LIKE"/>
    <property type="match status" value="1"/>
</dbReference>
<keyword evidence="6" id="KW-1185">Reference proteome</keyword>
<dbReference type="SMART" id="SM00595">
    <property type="entry name" value="MADF"/>
    <property type="match status" value="1"/>
</dbReference>
<evidence type="ECO:0008006" key="7">
    <source>
        <dbReference type="Google" id="ProtNLM"/>
    </source>
</evidence>
<proteinExistence type="predicted"/>
<dbReference type="GO" id="GO:0006357">
    <property type="term" value="P:regulation of transcription by RNA polymerase II"/>
    <property type="evidence" value="ECO:0007669"/>
    <property type="project" value="TreeGrafter"/>
</dbReference>
<dbReference type="GO" id="GO:0005634">
    <property type="term" value="C:nucleus"/>
    <property type="evidence" value="ECO:0007669"/>
    <property type="project" value="UniProtKB-SubCell"/>
</dbReference>
<dbReference type="GO" id="GO:0005667">
    <property type="term" value="C:transcription regulator complex"/>
    <property type="evidence" value="ECO:0007669"/>
    <property type="project" value="TreeGrafter"/>
</dbReference>
<keyword evidence="1" id="KW-0539">Nucleus</keyword>
<dbReference type="PROSITE" id="PS51031">
    <property type="entry name" value="BESS"/>
    <property type="match status" value="1"/>
</dbReference>
<feature type="domain" description="BESS" evidence="4">
    <location>
        <begin position="281"/>
        <end position="320"/>
    </location>
</feature>
<dbReference type="AlphaFoldDB" id="A0AAV8WZC4"/>
<dbReference type="InterPro" id="IPR039353">
    <property type="entry name" value="TF_Adf1"/>
</dbReference>
<evidence type="ECO:0000313" key="5">
    <source>
        <dbReference type="EMBL" id="KAJ8931975.1"/>
    </source>
</evidence>
<comment type="caution">
    <text evidence="5">The sequence shown here is derived from an EMBL/GenBank/DDBJ whole genome shotgun (WGS) entry which is preliminary data.</text>
</comment>
<dbReference type="GO" id="GO:0003677">
    <property type="term" value="F:DNA binding"/>
    <property type="evidence" value="ECO:0007669"/>
    <property type="project" value="InterPro"/>
</dbReference>
<gene>
    <name evidence="5" type="ORF">NQ314_015073</name>
</gene>
<organism evidence="5 6">
    <name type="scientific">Rhamnusium bicolor</name>
    <dbReference type="NCBI Taxonomy" id="1586634"/>
    <lineage>
        <taxon>Eukaryota</taxon>
        <taxon>Metazoa</taxon>
        <taxon>Ecdysozoa</taxon>
        <taxon>Arthropoda</taxon>
        <taxon>Hexapoda</taxon>
        <taxon>Insecta</taxon>
        <taxon>Pterygota</taxon>
        <taxon>Neoptera</taxon>
        <taxon>Endopterygota</taxon>
        <taxon>Coleoptera</taxon>
        <taxon>Polyphaga</taxon>
        <taxon>Cucujiformia</taxon>
        <taxon>Chrysomeloidea</taxon>
        <taxon>Cerambycidae</taxon>
        <taxon>Lepturinae</taxon>
        <taxon>Rhagiini</taxon>
        <taxon>Rhamnusium</taxon>
    </lineage>
</organism>
<evidence type="ECO:0000256" key="1">
    <source>
        <dbReference type="PROSITE-ProRule" id="PRU00371"/>
    </source>
</evidence>
<dbReference type="Pfam" id="PF10545">
    <property type="entry name" value="MADF_DNA_bdg"/>
    <property type="match status" value="1"/>
</dbReference>
<name>A0AAV8WZC4_9CUCU</name>
<evidence type="ECO:0000259" key="4">
    <source>
        <dbReference type="PROSITE" id="PS51031"/>
    </source>
</evidence>
<protein>
    <recommendedName>
        <fullName evidence="7">Transcription factor Adf-1</fullName>
    </recommendedName>
</protein>
<dbReference type="EMBL" id="JANEYF010004177">
    <property type="protein sequence ID" value="KAJ8931975.1"/>
    <property type="molecule type" value="Genomic_DNA"/>
</dbReference>
<dbReference type="InterPro" id="IPR006578">
    <property type="entry name" value="MADF-dom"/>
</dbReference>
<feature type="domain" description="MADF" evidence="3">
    <location>
        <begin position="92"/>
        <end position="177"/>
    </location>
</feature>
<dbReference type="PANTHER" id="PTHR12243:SF67">
    <property type="entry name" value="COREPRESSOR OF PANGOLIN, ISOFORM A-RELATED"/>
    <property type="match status" value="1"/>
</dbReference>